<protein>
    <submittedName>
        <fullName evidence="2">Putative membrane protein</fullName>
    </submittedName>
</protein>
<name>A0A1M6SUZ1_9AQUI</name>
<keyword evidence="1" id="KW-1133">Transmembrane helix</keyword>
<feature type="transmembrane region" description="Helical" evidence="1">
    <location>
        <begin position="85"/>
        <end position="102"/>
    </location>
</feature>
<evidence type="ECO:0000256" key="1">
    <source>
        <dbReference type="SAM" id="Phobius"/>
    </source>
</evidence>
<dbReference type="EMBL" id="LT670846">
    <property type="protein sequence ID" value="SHK48499.1"/>
    <property type="molecule type" value="Genomic_DNA"/>
</dbReference>
<accession>A0A1M6SUZ1</accession>
<dbReference type="OrthoDB" id="14342at2"/>
<keyword evidence="1" id="KW-0812">Transmembrane</keyword>
<sequence>MSYLTAKYLHLLGVFIWTSASSSLGLFMLYSMRKSTGCNQHLLRSFYRWMTNIEIAGFLLAVCMGLYMLHLMGYHFDVRWLNLKLPIVFCLFLPLEVINFYFVNFYIPRSVDKMKAYERYDLFNYIVAIPLIVGFLLVVYLAVVKP</sequence>
<dbReference type="RefSeq" id="WP_079654281.1">
    <property type="nucleotide sequence ID" value="NZ_LT670846.1"/>
</dbReference>
<keyword evidence="3" id="KW-1185">Reference proteome</keyword>
<feature type="transmembrane region" description="Helical" evidence="1">
    <location>
        <begin position="53"/>
        <end position="73"/>
    </location>
</feature>
<reference evidence="2 3" key="1">
    <citation type="submission" date="2016-11" db="EMBL/GenBank/DDBJ databases">
        <authorList>
            <person name="Jaros S."/>
            <person name="Januszkiewicz K."/>
            <person name="Wedrychowicz H."/>
        </authorList>
    </citation>
    <scope>NUCLEOTIDE SEQUENCE [LARGE SCALE GENOMIC DNA]</scope>
    <source>
        <strain evidence="2 3">DSM 19557</strain>
    </source>
</reference>
<organism evidence="2 3">
    <name type="scientific">Thermocrinis minervae</name>
    <dbReference type="NCBI Taxonomy" id="381751"/>
    <lineage>
        <taxon>Bacteria</taxon>
        <taxon>Pseudomonadati</taxon>
        <taxon>Aquificota</taxon>
        <taxon>Aquificia</taxon>
        <taxon>Aquificales</taxon>
        <taxon>Aquificaceae</taxon>
        <taxon>Thermocrinis</taxon>
    </lineage>
</organism>
<evidence type="ECO:0000313" key="2">
    <source>
        <dbReference type="EMBL" id="SHK48499.1"/>
    </source>
</evidence>
<gene>
    <name evidence="2" type="ORF">SAMN05444391_1177</name>
</gene>
<feature type="transmembrane region" description="Helical" evidence="1">
    <location>
        <begin position="122"/>
        <end position="143"/>
    </location>
</feature>
<dbReference type="Proteomes" id="UP000189810">
    <property type="component" value="Chromosome I"/>
</dbReference>
<feature type="transmembrane region" description="Helical" evidence="1">
    <location>
        <begin position="12"/>
        <end position="32"/>
    </location>
</feature>
<evidence type="ECO:0000313" key="3">
    <source>
        <dbReference type="Proteomes" id="UP000189810"/>
    </source>
</evidence>
<proteinExistence type="predicted"/>
<dbReference type="AlphaFoldDB" id="A0A1M6SUZ1"/>
<keyword evidence="1" id="KW-0472">Membrane</keyword>
<dbReference type="STRING" id="381751.SAMN05444391_1177"/>